<feature type="domain" description="HTH lacI-type" evidence="4">
    <location>
        <begin position="12"/>
        <end position="66"/>
    </location>
</feature>
<comment type="caution">
    <text evidence="6">The sequence shown here is derived from an EMBL/GenBank/DDBJ whole genome shotgun (WGS) entry which is preliminary data.</text>
</comment>
<organism evidence="6 7">
    <name type="scientific">Candidatus Mediterraneibacter faecavium</name>
    <dbReference type="NCBI Taxonomy" id="2838668"/>
    <lineage>
        <taxon>Bacteria</taxon>
        <taxon>Bacillati</taxon>
        <taxon>Bacillota</taxon>
        <taxon>Clostridia</taxon>
        <taxon>Lachnospirales</taxon>
        <taxon>Lachnospiraceae</taxon>
        <taxon>Mediterraneibacter</taxon>
    </lineage>
</organism>
<protein>
    <submittedName>
        <fullName evidence="6">LacI family transcriptional regulator</fullName>
    </submittedName>
</protein>
<dbReference type="AlphaFoldDB" id="A0A9D2TP15"/>
<dbReference type="Pfam" id="PF13377">
    <property type="entry name" value="Peripla_BP_3"/>
    <property type="match status" value="1"/>
</dbReference>
<proteinExistence type="predicted"/>
<feature type="domain" description="HTH cro/C1-type" evidence="5">
    <location>
        <begin position="8"/>
        <end position="56"/>
    </location>
</feature>
<name>A0A9D2TP15_9FIRM</name>
<dbReference type="EMBL" id="DWVY01000065">
    <property type="protein sequence ID" value="HJC75808.1"/>
    <property type="molecule type" value="Genomic_DNA"/>
</dbReference>
<dbReference type="InterPro" id="IPR001387">
    <property type="entry name" value="Cro/C1-type_HTH"/>
</dbReference>
<reference evidence="6" key="1">
    <citation type="journal article" date="2021" name="PeerJ">
        <title>Extensive microbial diversity within the chicken gut microbiome revealed by metagenomics and culture.</title>
        <authorList>
            <person name="Gilroy R."/>
            <person name="Ravi A."/>
            <person name="Getino M."/>
            <person name="Pursley I."/>
            <person name="Horton D.L."/>
            <person name="Alikhan N.F."/>
            <person name="Baker D."/>
            <person name="Gharbi K."/>
            <person name="Hall N."/>
            <person name="Watson M."/>
            <person name="Adriaenssens E.M."/>
            <person name="Foster-Nyarko E."/>
            <person name="Jarju S."/>
            <person name="Secka A."/>
            <person name="Antonio M."/>
            <person name="Oren A."/>
            <person name="Chaudhuri R.R."/>
            <person name="La Ragione R."/>
            <person name="Hildebrand F."/>
            <person name="Pallen M.J."/>
        </authorList>
    </citation>
    <scope>NUCLEOTIDE SEQUENCE</scope>
    <source>
        <strain evidence="6">CHK196-7946</strain>
    </source>
</reference>
<dbReference type="PANTHER" id="PTHR30146">
    <property type="entry name" value="LACI-RELATED TRANSCRIPTIONAL REPRESSOR"/>
    <property type="match status" value="1"/>
</dbReference>
<gene>
    <name evidence="6" type="ORF">H9697_12840</name>
</gene>
<dbReference type="PROSITE" id="PS50932">
    <property type="entry name" value="HTH_LACI_2"/>
    <property type="match status" value="1"/>
</dbReference>
<dbReference type="InterPro" id="IPR010982">
    <property type="entry name" value="Lambda_DNA-bd_dom_sf"/>
</dbReference>
<evidence type="ECO:0000256" key="2">
    <source>
        <dbReference type="ARBA" id="ARBA00023125"/>
    </source>
</evidence>
<dbReference type="GO" id="GO:0000976">
    <property type="term" value="F:transcription cis-regulatory region binding"/>
    <property type="evidence" value="ECO:0007669"/>
    <property type="project" value="TreeGrafter"/>
</dbReference>
<evidence type="ECO:0000256" key="1">
    <source>
        <dbReference type="ARBA" id="ARBA00023015"/>
    </source>
</evidence>
<evidence type="ECO:0000313" key="6">
    <source>
        <dbReference type="EMBL" id="HJC75808.1"/>
    </source>
</evidence>
<accession>A0A9D2TP15</accession>
<sequence>MVKENSEKGKKMTINDVAEQLGVSISTVSRAISGKGRIGSETRRKVLEFIEEHDYHPNSSAKSLAQAKTENIALLIPEVKTLVAQPFFYMCMCGVNEVAQARGYDMFVVTTNGVDTTRLKRLLDNDKVDGVILGNTHRDDVFAKFLKSRGCPFVAIGSLNDDTVVQVDHDNMGACRDLTAILLSRKLRRIAYMGQSGNLIVNEERYRGYVQAHRDIGADVDPELVYRDNMTETIVRKNTDELVRRRVDCILCQDDAICNIVLQELYSQNIRIPEEMRVASCHNSKTLDSYPVTVTSLKFDNTEIGRVACDVLINMLEGKEVQKKTLLDYEVVLKESTK</sequence>
<dbReference type="CDD" id="cd01392">
    <property type="entry name" value="HTH_LacI"/>
    <property type="match status" value="1"/>
</dbReference>
<evidence type="ECO:0000313" key="7">
    <source>
        <dbReference type="Proteomes" id="UP000823902"/>
    </source>
</evidence>
<evidence type="ECO:0000259" key="4">
    <source>
        <dbReference type="PROSITE" id="PS50932"/>
    </source>
</evidence>
<dbReference type="InterPro" id="IPR000843">
    <property type="entry name" value="HTH_LacI"/>
</dbReference>
<evidence type="ECO:0000256" key="3">
    <source>
        <dbReference type="ARBA" id="ARBA00023163"/>
    </source>
</evidence>
<dbReference type="Proteomes" id="UP000823902">
    <property type="component" value="Unassembled WGS sequence"/>
</dbReference>
<dbReference type="Gene3D" id="3.40.50.2300">
    <property type="match status" value="2"/>
</dbReference>
<dbReference type="SUPFAM" id="SSF53822">
    <property type="entry name" value="Periplasmic binding protein-like I"/>
    <property type="match status" value="1"/>
</dbReference>
<dbReference type="PANTHER" id="PTHR30146:SF109">
    <property type="entry name" value="HTH-TYPE TRANSCRIPTIONAL REGULATOR GALS"/>
    <property type="match status" value="1"/>
</dbReference>
<evidence type="ECO:0000259" key="5">
    <source>
        <dbReference type="PROSITE" id="PS50943"/>
    </source>
</evidence>
<dbReference type="Pfam" id="PF00356">
    <property type="entry name" value="LacI"/>
    <property type="match status" value="1"/>
</dbReference>
<dbReference type="InterPro" id="IPR046335">
    <property type="entry name" value="LacI/GalR-like_sensor"/>
</dbReference>
<dbReference type="PROSITE" id="PS50943">
    <property type="entry name" value="HTH_CROC1"/>
    <property type="match status" value="1"/>
</dbReference>
<dbReference type="SMART" id="SM00354">
    <property type="entry name" value="HTH_LACI"/>
    <property type="match status" value="1"/>
</dbReference>
<keyword evidence="2" id="KW-0238">DNA-binding</keyword>
<keyword evidence="1" id="KW-0805">Transcription regulation</keyword>
<reference evidence="6" key="2">
    <citation type="submission" date="2021-04" db="EMBL/GenBank/DDBJ databases">
        <authorList>
            <person name="Gilroy R."/>
        </authorList>
    </citation>
    <scope>NUCLEOTIDE SEQUENCE</scope>
    <source>
        <strain evidence="6">CHK196-7946</strain>
    </source>
</reference>
<dbReference type="Gene3D" id="1.10.260.40">
    <property type="entry name" value="lambda repressor-like DNA-binding domains"/>
    <property type="match status" value="1"/>
</dbReference>
<dbReference type="SUPFAM" id="SSF47413">
    <property type="entry name" value="lambda repressor-like DNA-binding domains"/>
    <property type="match status" value="1"/>
</dbReference>
<dbReference type="GO" id="GO:0003700">
    <property type="term" value="F:DNA-binding transcription factor activity"/>
    <property type="evidence" value="ECO:0007669"/>
    <property type="project" value="TreeGrafter"/>
</dbReference>
<keyword evidence="3" id="KW-0804">Transcription</keyword>
<dbReference type="InterPro" id="IPR028082">
    <property type="entry name" value="Peripla_BP_I"/>
</dbReference>